<protein>
    <submittedName>
        <fullName evidence="4">Cytochrome D1 domain-containing protein</fullName>
    </submittedName>
</protein>
<evidence type="ECO:0000313" key="4">
    <source>
        <dbReference type="EMBL" id="MDN4166514.1"/>
    </source>
</evidence>
<dbReference type="Proteomes" id="UP001168552">
    <property type="component" value="Unassembled WGS sequence"/>
</dbReference>
<dbReference type="InterPro" id="IPR015943">
    <property type="entry name" value="WD40/YVTN_repeat-like_dom_sf"/>
</dbReference>
<dbReference type="PANTHER" id="PTHR44019">
    <property type="entry name" value="WD REPEAT-CONTAINING PROTEIN 55"/>
    <property type="match status" value="1"/>
</dbReference>
<keyword evidence="2" id="KW-0677">Repeat</keyword>
<organism evidence="4 5">
    <name type="scientific">Shiella aurantiaca</name>
    <dbReference type="NCBI Taxonomy" id="3058365"/>
    <lineage>
        <taxon>Bacteria</taxon>
        <taxon>Pseudomonadati</taxon>
        <taxon>Bacteroidota</taxon>
        <taxon>Cytophagia</taxon>
        <taxon>Cytophagales</taxon>
        <taxon>Shiellaceae</taxon>
        <taxon>Shiella</taxon>
    </lineage>
</organism>
<dbReference type="InterPro" id="IPR001680">
    <property type="entry name" value="WD40_rpt"/>
</dbReference>
<dbReference type="InterPro" id="IPR050505">
    <property type="entry name" value="WDR55/POC1"/>
</dbReference>
<dbReference type="SMART" id="SM00320">
    <property type="entry name" value="WD40"/>
    <property type="match status" value="5"/>
</dbReference>
<accession>A0ABT8F8E2</accession>
<dbReference type="InterPro" id="IPR019775">
    <property type="entry name" value="WD40_repeat_CS"/>
</dbReference>
<feature type="repeat" description="WD" evidence="3">
    <location>
        <begin position="221"/>
        <end position="262"/>
    </location>
</feature>
<evidence type="ECO:0000256" key="1">
    <source>
        <dbReference type="ARBA" id="ARBA00022574"/>
    </source>
</evidence>
<evidence type="ECO:0000313" key="5">
    <source>
        <dbReference type="Proteomes" id="UP001168552"/>
    </source>
</evidence>
<dbReference type="PROSITE" id="PS50294">
    <property type="entry name" value="WD_REPEATS_REGION"/>
    <property type="match status" value="3"/>
</dbReference>
<dbReference type="EMBL" id="JAUHJS010000007">
    <property type="protein sequence ID" value="MDN4166514.1"/>
    <property type="molecule type" value="Genomic_DNA"/>
</dbReference>
<dbReference type="InterPro" id="IPR011047">
    <property type="entry name" value="Quinoprotein_ADH-like_sf"/>
</dbReference>
<dbReference type="RefSeq" id="WP_320005051.1">
    <property type="nucleotide sequence ID" value="NZ_JAUHJS010000007.1"/>
</dbReference>
<dbReference type="SUPFAM" id="SSF50998">
    <property type="entry name" value="Quinoprotein alcohol dehydrogenase-like"/>
    <property type="match status" value="1"/>
</dbReference>
<feature type="repeat" description="WD" evidence="3">
    <location>
        <begin position="178"/>
        <end position="219"/>
    </location>
</feature>
<proteinExistence type="predicted"/>
<evidence type="ECO:0000256" key="3">
    <source>
        <dbReference type="PROSITE-ProRule" id="PRU00221"/>
    </source>
</evidence>
<gene>
    <name evidence="4" type="ORF">QWY31_13470</name>
</gene>
<dbReference type="InterPro" id="IPR020472">
    <property type="entry name" value="WD40_PAC1"/>
</dbReference>
<dbReference type="Gene3D" id="2.130.10.10">
    <property type="entry name" value="YVTN repeat-like/Quinoprotein amine dehydrogenase"/>
    <property type="match status" value="2"/>
</dbReference>
<name>A0ABT8F8E2_9BACT</name>
<feature type="repeat" description="WD" evidence="3">
    <location>
        <begin position="268"/>
        <end position="304"/>
    </location>
</feature>
<dbReference type="PANTHER" id="PTHR44019:SF8">
    <property type="entry name" value="POC1 CENTRIOLAR PROTEIN HOMOLOG"/>
    <property type="match status" value="1"/>
</dbReference>
<keyword evidence="5" id="KW-1185">Reference proteome</keyword>
<sequence length="304" mass="34209">MSPIQVQKKFAFTGHRDCLYALSATGAEQSFLSAGADGLVVQWDFTQPDQGKVLAKMQSTVYAMTYDEASGFVFIGQNFDGIHAVHLTDASKNFSIACTQAAIFDVWVQGDFLWLATGDGELIYIHWTEKRIVQRVKLSDKSLRSLHYHPEQEVLAVGASNHQIHLFDLKSKKVVQVLEGHTNSVFTVQYSPDFQFLMSAGRDAHLKIWDVKNDYRLKEDIVAHMYAINHITFSPSGRYFATASMDKSIKLWDARSFALLKVIDKARHAGHGTSVNKLLWTSTDNLLVSCSDDRTISIWDLTLQ</sequence>
<reference evidence="4" key="1">
    <citation type="submission" date="2023-06" db="EMBL/GenBank/DDBJ databases">
        <title>Cytophagales bacterium Strain LB-30, isolated from soil.</title>
        <authorList>
            <person name="Liu B."/>
        </authorList>
    </citation>
    <scope>NUCLEOTIDE SEQUENCE</scope>
    <source>
        <strain evidence="4">LB-30</strain>
    </source>
</reference>
<feature type="repeat" description="WD" evidence="3">
    <location>
        <begin position="12"/>
        <end position="53"/>
    </location>
</feature>
<dbReference type="PROSITE" id="PS50082">
    <property type="entry name" value="WD_REPEATS_2"/>
    <property type="match status" value="4"/>
</dbReference>
<comment type="caution">
    <text evidence="4">The sequence shown here is derived from an EMBL/GenBank/DDBJ whole genome shotgun (WGS) entry which is preliminary data.</text>
</comment>
<keyword evidence="1 3" id="KW-0853">WD repeat</keyword>
<dbReference type="Pfam" id="PF00400">
    <property type="entry name" value="WD40"/>
    <property type="match status" value="4"/>
</dbReference>
<dbReference type="PROSITE" id="PS00678">
    <property type="entry name" value="WD_REPEATS_1"/>
    <property type="match status" value="2"/>
</dbReference>
<evidence type="ECO:0000256" key="2">
    <source>
        <dbReference type="ARBA" id="ARBA00022737"/>
    </source>
</evidence>
<dbReference type="PRINTS" id="PR00320">
    <property type="entry name" value="GPROTEINBRPT"/>
</dbReference>